<organism evidence="1 2">
    <name type="scientific">Aspergillus piperis CBS 112811</name>
    <dbReference type="NCBI Taxonomy" id="1448313"/>
    <lineage>
        <taxon>Eukaryota</taxon>
        <taxon>Fungi</taxon>
        <taxon>Dikarya</taxon>
        <taxon>Ascomycota</taxon>
        <taxon>Pezizomycotina</taxon>
        <taxon>Eurotiomycetes</taxon>
        <taxon>Eurotiomycetidae</taxon>
        <taxon>Eurotiales</taxon>
        <taxon>Aspergillaceae</taxon>
        <taxon>Aspergillus</taxon>
        <taxon>Aspergillus subgen. Circumdati</taxon>
    </lineage>
</organism>
<dbReference type="AlphaFoldDB" id="A0A8G1R391"/>
<keyword evidence="2" id="KW-1185">Reference proteome</keyword>
<proteinExistence type="predicted"/>
<dbReference type="GeneID" id="37168028"/>
<evidence type="ECO:0000313" key="2">
    <source>
        <dbReference type="Proteomes" id="UP000249526"/>
    </source>
</evidence>
<accession>A0A8G1R391</accession>
<protein>
    <submittedName>
        <fullName evidence="1">Uncharacterized protein</fullName>
    </submittedName>
</protein>
<evidence type="ECO:0000313" key="1">
    <source>
        <dbReference type="EMBL" id="RAH59246.1"/>
    </source>
</evidence>
<dbReference type="Proteomes" id="UP000249526">
    <property type="component" value="Unassembled WGS sequence"/>
</dbReference>
<reference evidence="1 2" key="1">
    <citation type="submission" date="2018-02" db="EMBL/GenBank/DDBJ databases">
        <title>The genomes of Aspergillus section Nigri reveals drivers in fungal speciation.</title>
        <authorList>
            <consortium name="DOE Joint Genome Institute"/>
            <person name="Vesth T.C."/>
            <person name="Nybo J."/>
            <person name="Theobald S."/>
            <person name="Brandl J."/>
            <person name="Frisvad J.C."/>
            <person name="Nielsen K.F."/>
            <person name="Lyhne E.K."/>
            <person name="Kogle M.E."/>
            <person name="Kuo A."/>
            <person name="Riley R."/>
            <person name="Clum A."/>
            <person name="Nolan M."/>
            <person name="Lipzen A."/>
            <person name="Salamov A."/>
            <person name="Henrissat B."/>
            <person name="Wiebenga A."/>
            <person name="De vries R.P."/>
            <person name="Grigoriev I.V."/>
            <person name="Mortensen U.H."/>
            <person name="Andersen M.R."/>
            <person name="Baker S.E."/>
        </authorList>
    </citation>
    <scope>NUCLEOTIDE SEQUENCE [LARGE SCALE GENOMIC DNA]</scope>
    <source>
        <strain evidence="1 2">CBS 112811</strain>
    </source>
</reference>
<dbReference type="EMBL" id="KZ825059">
    <property type="protein sequence ID" value="RAH59246.1"/>
    <property type="molecule type" value="Genomic_DNA"/>
</dbReference>
<dbReference type="RefSeq" id="XP_025517168.1">
    <property type="nucleotide sequence ID" value="XM_025664626.1"/>
</dbReference>
<name>A0A8G1R391_9EURO</name>
<gene>
    <name evidence="1" type="ORF">BO85DRAFT_511920</name>
</gene>
<sequence>MAQKVHTAQEDPERPSNLLGFGMGAIMLAKLVKALMPSSISSNSSSSSNSSGSGGDFLSSYDSGSTSECDLDNSHWSLFPFYYCDRLQTQSLTEQNHYTRPGKPTGYTRIADVILKSNLGLEEAHLISDRSSLALSASYGGVYFQGTCRYEVSMDVDVGWAWAVHSKVWVWMG</sequence>